<organism evidence="3 4">
    <name type="scientific">Pedobacter steynii</name>
    <dbReference type="NCBI Taxonomy" id="430522"/>
    <lineage>
        <taxon>Bacteria</taxon>
        <taxon>Pseudomonadati</taxon>
        <taxon>Bacteroidota</taxon>
        <taxon>Sphingobacteriia</taxon>
        <taxon>Sphingobacteriales</taxon>
        <taxon>Sphingobacteriaceae</taxon>
        <taxon>Pedobacter</taxon>
    </lineage>
</organism>
<keyword evidence="4" id="KW-1185">Reference proteome</keyword>
<dbReference type="InterPro" id="IPR032710">
    <property type="entry name" value="NTF2-like_dom_sf"/>
</dbReference>
<dbReference type="Proteomes" id="UP000094313">
    <property type="component" value="Chromosome"/>
</dbReference>
<accession>A0A1D7QGI2</accession>
<feature type="domain" description="DUF4440" evidence="2">
    <location>
        <begin position="28"/>
        <end position="136"/>
    </location>
</feature>
<dbReference type="InterPro" id="IPR027843">
    <property type="entry name" value="DUF4440"/>
</dbReference>
<name>A0A1D7QGI2_9SPHI</name>
<dbReference type="RefSeq" id="WP_069379451.1">
    <property type="nucleotide sequence ID" value="NZ_CP017141.1"/>
</dbReference>
<dbReference type="SUPFAM" id="SSF54427">
    <property type="entry name" value="NTF2-like"/>
    <property type="match status" value="1"/>
</dbReference>
<keyword evidence="1" id="KW-0732">Signal</keyword>
<evidence type="ECO:0000313" key="4">
    <source>
        <dbReference type="Proteomes" id="UP000094313"/>
    </source>
</evidence>
<evidence type="ECO:0000259" key="2">
    <source>
        <dbReference type="Pfam" id="PF14534"/>
    </source>
</evidence>
<evidence type="ECO:0000256" key="1">
    <source>
        <dbReference type="SAM" id="SignalP"/>
    </source>
</evidence>
<dbReference type="KEGG" id="psty:BFS30_11615"/>
<dbReference type="EMBL" id="CP017141">
    <property type="protein sequence ID" value="AOM77763.1"/>
    <property type="molecule type" value="Genomic_DNA"/>
</dbReference>
<feature type="signal peptide" evidence="1">
    <location>
        <begin position="1"/>
        <end position="18"/>
    </location>
</feature>
<evidence type="ECO:0000313" key="3">
    <source>
        <dbReference type="EMBL" id="AOM77763.1"/>
    </source>
</evidence>
<feature type="chain" id="PRO_5009098632" evidence="1">
    <location>
        <begin position="19"/>
        <end position="142"/>
    </location>
</feature>
<dbReference type="AlphaFoldDB" id="A0A1D7QGI2"/>
<protein>
    <submittedName>
        <fullName evidence="3">DUF4440 domain-containing protein</fullName>
    </submittedName>
</protein>
<dbReference type="Pfam" id="PF14534">
    <property type="entry name" value="DUF4440"/>
    <property type="match status" value="1"/>
</dbReference>
<reference evidence="3 4" key="1">
    <citation type="submission" date="2016-08" db="EMBL/GenBank/DDBJ databases">
        <authorList>
            <person name="Seilhamer J.J."/>
        </authorList>
    </citation>
    <scope>NUCLEOTIDE SEQUENCE [LARGE SCALE GENOMIC DNA]</scope>
    <source>
        <strain evidence="3 4">DX4</strain>
    </source>
</reference>
<proteinExistence type="predicted"/>
<gene>
    <name evidence="3" type="ORF">BFS30_11615</name>
</gene>
<dbReference type="Gene3D" id="3.10.450.50">
    <property type="match status" value="1"/>
</dbReference>
<sequence>MKKLILILFIGFGLSVKAQQGSADQKAILAVLEKQRLAWNEGNLEKFMEGYWKNDSLLFVGKDGPTYGWQQTLDNYKKGYPDKSAMGTLTFNIKKVELLSKDAASVLGGWHLKREKDEPQGYFTLILRKIKGLWQVVSDHSS</sequence>
<dbReference type="OrthoDB" id="120856at2"/>